<dbReference type="SUPFAM" id="SSF56349">
    <property type="entry name" value="DNA breaking-rejoining enzymes"/>
    <property type="match status" value="1"/>
</dbReference>
<dbReference type="InterPro" id="IPR013762">
    <property type="entry name" value="Integrase-like_cat_sf"/>
</dbReference>
<dbReference type="GO" id="GO:0015074">
    <property type="term" value="P:DNA integration"/>
    <property type="evidence" value="ECO:0007669"/>
    <property type="project" value="InterPro"/>
</dbReference>
<feature type="domain" description="Tyr recombinase" evidence="2">
    <location>
        <begin position="190"/>
        <end position="350"/>
    </location>
</feature>
<dbReference type="OrthoDB" id="421803at2"/>
<evidence type="ECO:0000259" key="2">
    <source>
        <dbReference type="PROSITE" id="PS51898"/>
    </source>
</evidence>
<reference evidence="3 4" key="1">
    <citation type="submission" date="2018-02" db="EMBL/GenBank/DDBJ databases">
        <authorList>
            <person name="Cohen D.B."/>
            <person name="Kent A.D."/>
        </authorList>
    </citation>
    <scope>NUCLEOTIDE SEQUENCE [LARGE SCALE GENOMIC DNA]</scope>
    <source>
        <strain evidence="3 4">ULC007</strain>
    </source>
</reference>
<dbReference type="InterPro" id="IPR002104">
    <property type="entry name" value="Integrase_catalytic"/>
</dbReference>
<dbReference type="Proteomes" id="UP000238634">
    <property type="component" value="Unassembled WGS sequence"/>
</dbReference>
<dbReference type="GO" id="GO:0003677">
    <property type="term" value="F:DNA binding"/>
    <property type="evidence" value="ECO:0007669"/>
    <property type="project" value="InterPro"/>
</dbReference>
<name>A0A2T1DD55_9CYAN</name>
<reference evidence="3 4" key="2">
    <citation type="submission" date="2018-03" db="EMBL/GenBank/DDBJ databases">
        <title>The ancient ancestry and fast evolution of plastids.</title>
        <authorList>
            <person name="Moore K.R."/>
            <person name="Magnabosco C."/>
            <person name="Momper L."/>
            <person name="Gold D.A."/>
            <person name="Bosak T."/>
            <person name="Fournier G.P."/>
        </authorList>
    </citation>
    <scope>NUCLEOTIDE SEQUENCE [LARGE SCALE GENOMIC DNA]</scope>
    <source>
        <strain evidence="3 4">ULC007</strain>
    </source>
</reference>
<keyword evidence="4" id="KW-1185">Reference proteome</keyword>
<dbReference type="AlphaFoldDB" id="A0A2T1DD55"/>
<gene>
    <name evidence="3" type="ORF">C7B65_15100</name>
</gene>
<protein>
    <submittedName>
        <fullName evidence="3">Integrase</fullName>
    </submittedName>
</protein>
<dbReference type="InterPro" id="IPR011010">
    <property type="entry name" value="DNA_brk_join_enz"/>
</dbReference>
<dbReference type="RefSeq" id="WP_073072735.1">
    <property type="nucleotide sequence ID" value="NZ_MPPI01000018.1"/>
</dbReference>
<dbReference type="EMBL" id="PVWG01000017">
    <property type="protein sequence ID" value="PSB18419.1"/>
    <property type="molecule type" value="Genomic_DNA"/>
</dbReference>
<comment type="caution">
    <text evidence="3">The sequence shown here is derived from an EMBL/GenBank/DDBJ whole genome shotgun (WGS) entry which is preliminary data.</text>
</comment>
<accession>A0A2T1DD55</accession>
<organism evidence="3 4">
    <name type="scientific">Phormidesmis priestleyi ULC007</name>
    <dbReference type="NCBI Taxonomy" id="1920490"/>
    <lineage>
        <taxon>Bacteria</taxon>
        <taxon>Bacillati</taxon>
        <taxon>Cyanobacteriota</taxon>
        <taxon>Cyanophyceae</taxon>
        <taxon>Leptolyngbyales</taxon>
        <taxon>Leptolyngbyaceae</taxon>
        <taxon>Phormidesmis</taxon>
    </lineage>
</organism>
<evidence type="ECO:0000256" key="1">
    <source>
        <dbReference type="ARBA" id="ARBA00023172"/>
    </source>
</evidence>
<evidence type="ECO:0000313" key="3">
    <source>
        <dbReference type="EMBL" id="PSB18419.1"/>
    </source>
</evidence>
<keyword evidence="1" id="KW-0233">DNA recombination</keyword>
<dbReference type="PROSITE" id="PS51898">
    <property type="entry name" value="TYR_RECOMBINASE"/>
    <property type="match status" value="1"/>
</dbReference>
<dbReference type="GO" id="GO:0006310">
    <property type="term" value="P:DNA recombination"/>
    <property type="evidence" value="ECO:0007669"/>
    <property type="project" value="UniProtKB-KW"/>
</dbReference>
<proteinExistence type="predicted"/>
<evidence type="ECO:0000313" key="4">
    <source>
        <dbReference type="Proteomes" id="UP000238634"/>
    </source>
</evidence>
<dbReference type="Gene3D" id="1.10.443.10">
    <property type="entry name" value="Intergrase catalytic core"/>
    <property type="match status" value="1"/>
</dbReference>
<sequence length="376" mass="42898">MMNGRLAQANGRLKASNVGVSIEAMGNRLYLRSTFPPKPDSGREKPSQQRLTLGYHANPAGLKLAEQEARKVGALLDCREFSWKPYLKLSAIVPLSVGDWVSRFEADYFTRRHRSPKSETTWKTDYCQVFSQLPSDEPLTLQLLASAVTATKPDSRSRQRYVDVLTQIATFAGLDANFKPLRGNYSPSKVTPRDLPVDATIAAWREKIPNPQWQYVYGLIATYGIRPHEVFHCNLDKFPVLQVEEPTKTGQRRVYPFYPEWLEQWNLRAVNLPKVSGRNNSDLGSRVSHQFIRYEVPFPAYNLRHAWAVRSMEFGLDISLAAQQMGHSVRVHSEIYHAWISEEVHQRAYEALMLRLDRPLPPISSQAESLEPPHSV</sequence>